<proteinExistence type="inferred from homology"/>
<evidence type="ECO:0000256" key="2">
    <source>
        <dbReference type="ARBA" id="ARBA00022448"/>
    </source>
</evidence>
<sequence length="310" mass="34527">MRNLLFITTILTLFLLGACGSKPTGQEESTNQKLEVVTTYSIIYDITKNVGGDIVEIYNLTPIGADPHEYDPLPEDVKKTTDADVVFYNGLNLEEGNGWFRKLIEVAGKGDEDAPVYLVSEGVVPILLESKGLEEEADPHAWLDLRNGITYTENIRDALIKEDPENESIYVENATQYIQELSELHEKAIESIATIDENKRFLITSEGAFKYFGAAYDIETGYIWEINSENQGSPQQMRDVIDLVRDKGITSLFIETSVDRRTMETVSQETGVPIVGTVYTDSLGKAGTDGDTYLKMMESNINVIIEGLSK</sequence>
<accession>A0A0B0IBS3</accession>
<dbReference type="GO" id="GO:0046872">
    <property type="term" value="F:metal ion binding"/>
    <property type="evidence" value="ECO:0007669"/>
    <property type="project" value="UniProtKB-KW"/>
</dbReference>
<reference evidence="7 8" key="1">
    <citation type="submission" date="2014-09" db="EMBL/GenBank/DDBJ databases">
        <title>Genome sequencing and annotation of Bacillus Okhensis strain Kh10-101T.</title>
        <authorList>
            <person name="Prakash J.S."/>
        </authorList>
    </citation>
    <scope>NUCLEOTIDE SEQUENCE [LARGE SCALE GENOMIC DNA]</scope>
    <source>
        <strain evidence="8">Kh10-101T</strain>
    </source>
</reference>
<feature type="signal peptide" evidence="6">
    <location>
        <begin position="1"/>
        <end position="18"/>
    </location>
</feature>
<gene>
    <name evidence="7" type="ORF">LQ50_22190</name>
</gene>
<comment type="similarity">
    <text evidence="5">Belongs to the bacterial solute-binding protein 9 family.</text>
</comment>
<dbReference type="InterPro" id="IPR006127">
    <property type="entry name" value="ZnuA-like"/>
</dbReference>
<evidence type="ECO:0000256" key="5">
    <source>
        <dbReference type="RuleBase" id="RU003512"/>
    </source>
</evidence>
<dbReference type="Pfam" id="PF01297">
    <property type="entry name" value="ZnuA"/>
    <property type="match status" value="1"/>
</dbReference>
<keyword evidence="8" id="KW-1185">Reference proteome</keyword>
<keyword evidence="3" id="KW-0479">Metal-binding</keyword>
<dbReference type="eggNOG" id="COG0803">
    <property type="taxonomic scope" value="Bacteria"/>
</dbReference>
<dbReference type="EMBL" id="JRJU01000044">
    <property type="protein sequence ID" value="KHF38297.1"/>
    <property type="molecule type" value="Genomic_DNA"/>
</dbReference>
<dbReference type="GO" id="GO:0030001">
    <property type="term" value="P:metal ion transport"/>
    <property type="evidence" value="ECO:0007669"/>
    <property type="project" value="InterPro"/>
</dbReference>
<evidence type="ECO:0000256" key="4">
    <source>
        <dbReference type="ARBA" id="ARBA00022729"/>
    </source>
</evidence>
<evidence type="ECO:0000256" key="1">
    <source>
        <dbReference type="ARBA" id="ARBA00004196"/>
    </source>
</evidence>
<dbReference type="GO" id="GO:0030313">
    <property type="term" value="C:cell envelope"/>
    <property type="evidence" value="ECO:0007669"/>
    <property type="project" value="UniProtKB-SubCell"/>
</dbReference>
<evidence type="ECO:0000256" key="6">
    <source>
        <dbReference type="SAM" id="SignalP"/>
    </source>
</evidence>
<dbReference type="Gene3D" id="3.40.50.1980">
    <property type="entry name" value="Nitrogenase molybdenum iron protein domain"/>
    <property type="match status" value="2"/>
</dbReference>
<dbReference type="PRINTS" id="PR00691">
    <property type="entry name" value="ADHESINB"/>
</dbReference>
<dbReference type="InterPro" id="IPR050492">
    <property type="entry name" value="Bact_metal-bind_prot9"/>
</dbReference>
<dbReference type="STRING" id="333138.LQ50_22190"/>
<dbReference type="PANTHER" id="PTHR42953:SF1">
    <property type="entry name" value="METAL-BINDING PROTEIN HI_0362-RELATED"/>
    <property type="match status" value="1"/>
</dbReference>
<protein>
    <submittedName>
        <fullName evidence="7">Manganese ABC transporter substrate-binding protein</fullName>
    </submittedName>
</protein>
<organism evidence="7 8">
    <name type="scientific">Halalkalibacter okhensis</name>
    <dbReference type="NCBI Taxonomy" id="333138"/>
    <lineage>
        <taxon>Bacteria</taxon>
        <taxon>Bacillati</taxon>
        <taxon>Bacillota</taxon>
        <taxon>Bacilli</taxon>
        <taxon>Bacillales</taxon>
        <taxon>Bacillaceae</taxon>
        <taxon>Halalkalibacter</taxon>
    </lineage>
</organism>
<evidence type="ECO:0000313" key="7">
    <source>
        <dbReference type="EMBL" id="KHF38297.1"/>
    </source>
</evidence>
<dbReference type="InterPro" id="IPR006128">
    <property type="entry name" value="Lipoprotein_PsaA-like"/>
</dbReference>
<dbReference type="OrthoDB" id="9793396at2"/>
<dbReference type="GO" id="GO:0007155">
    <property type="term" value="P:cell adhesion"/>
    <property type="evidence" value="ECO:0007669"/>
    <property type="project" value="InterPro"/>
</dbReference>
<dbReference type="SUPFAM" id="SSF53807">
    <property type="entry name" value="Helical backbone' metal receptor"/>
    <property type="match status" value="1"/>
</dbReference>
<dbReference type="Proteomes" id="UP000030832">
    <property type="component" value="Unassembled WGS sequence"/>
</dbReference>
<comment type="caution">
    <text evidence="7">The sequence shown here is derived from an EMBL/GenBank/DDBJ whole genome shotgun (WGS) entry which is preliminary data.</text>
</comment>
<dbReference type="PROSITE" id="PS51257">
    <property type="entry name" value="PROKAR_LIPOPROTEIN"/>
    <property type="match status" value="1"/>
</dbReference>
<dbReference type="PANTHER" id="PTHR42953">
    <property type="entry name" value="HIGH-AFFINITY ZINC UPTAKE SYSTEM PROTEIN ZNUA-RELATED"/>
    <property type="match status" value="1"/>
</dbReference>
<keyword evidence="2 5" id="KW-0813">Transport</keyword>
<dbReference type="InterPro" id="IPR006129">
    <property type="entry name" value="AdhesinB"/>
</dbReference>
<dbReference type="CDD" id="cd01137">
    <property type="entry name" value="PsaA"/>
    <property type="match status" value="1"/>
</dbReference>
<evidence type="ECO:0000256" key="3">
    <source>
        <dbReference type="ARBA" id="ARBA00022723"/>
    </source>
</evidence>
<dbReference type="PRINTS" id="PR00690">
    <property type="entry name" value="ADHESNFAMILY"/>
</dbReference>
<comment type="subcellular location">
    <subcellularLocation>
        <location evidence="1">Cell envelope</location>
    </subcellularLocation>
</comment>
<dbReference type="AlphaFoldDB" id="A0A0B0IBS3"/>
<evidence type="ECO:0000313" key="8">
    <source>
        <dbReference type="Proteomes" id="UP000030832"/>
    </source>
</evidence>
<name>A0A0B0IBS3_9BACI</name>
<keyword evidence="4 6" id="KW-0732">Signal</keyword>
<feature type="chain" id="PRO_5038335611" evidence="6">
    <location>
        <begin position="19"/>
        <end position="310"/>
    </location>
</feature>
<dbReference type="RefSeq" id="WP_034633144.1">
    <property type="nucleotide sequence ID" value="NZ_JRJU01000044.1"/>
</dbReference>